<dbReference type="Proteomes" id="UP000316079">
    <property type="component" value="Unassembled WGS sequence"/>
</dbReference>
<comment type="caution">
    <text evidence="2">The sequence shown here is derived from an EMBL/GenBank/DDBJ whole genome shotgun (WGS) entry which is preliminary data.</text>
</comment>
<reference evidence="2 3" key="1">
    <citation type="journal article" date="2019" name="Sci. Data">
        <title>Hybrid genome assembly and annotation of Danionella translucida.</title>
        <authorList>
            <person name="Kadobianskyi M."/>
            <person name="Schulze L."/>
            <person name="Schuelke M."/>
            <person name="Judkewitz B."/>
        </authorList>
    </citation>
    <scope>NUCLEOTIDE SEQUENCE [LARGE SCALE GENOMIC DNA]</scope>
    <source>
        <strain evidence="2 3">Bolton</strain>
    </source>
</reference>
<evidence type="ECO:0000256" key="1">
    <source>
        <dbReference type="SAM" id="MobiDB-lite"/>
    </source>
</evidence>
<keyword evidence="3" id="KW-1185">Reference proteome</keyword>
<evidence type="ECO:0000313" key="2">
    <source>
        <dbReference type="EMBL" id="TRY87042.1"/>
    </source>
</evidence>
<dbReference type="EMBL" id="SRMA01026163">
    <property type="protein sequence ID" value="TRY87042.1"/>
    <property type="molecule type" value="Genomic_DNA"/>
</dbReference>
<protein>
    <submittedName>
        <fullName evidence="2">Uncharacterized protein</fullName>
    </submittedName>
</protein>
<name>A0A553QAT4_9TELE</name>
<feature type="non-terminal residue" evidence="2">
    <location>
        <position position="1"/>
    </location>
</feature>
<dbReference type="AlphaFoldDB" id="A0A553QAT4"/>
<gene>
    <name evidence="2" type="ORF">DNTS_009141</name>
</gene>
<evidence type="ECO:0000313" key="3">
    <source>
        <dbReference type="Proteomes" id="UP000316079"/>
    </source>
</evidence>
<sequence>APIICVYLERADSNARQAHGEADDEERLFEQAAAAGRSAEVTQSAAGGHGQSSQHQQTGLPSSRLHHRRAEVEQEDQGCSQRHKQSHRQIDEQSRGEGVSPSERNQERAECSSWSEGVGTTVWADDGHCIRAILPHLVAQELQGCQIAGSVGAQVIRPVAQCDPRKKLLLGAVVNFLHRVSEGLHQVVAMLVDQTSNQRHDW</sequence>
<accession>A0A553QAT4</accession>
<feature type="compositionally biased region" description="Low complexity" evidence="1">
    <location>
        <begin position="42"/>
        <end position="59"/>
    </location>
</feature>
<proteinExistence type="predicted"/>
<organism evidence="2 3">
    <name type="scientific">Danionella cerebrum</name>
    <dbReference type="NCBI Taxonomy" id="2873325"/>
    <lineage>
        <taxon>Eukaryota</taxon>
        <taxon>Metazoa</taxon>
        <taxon>Chordata</taxon>
        <taxon>Craniata</taxon>
        <taxon>Vertebrata</taxon>
        <taxon>Euteleostomi</taxon>
        <taxon>Actinopterygii</taxon>
        <taxon>Neopterygii</taxon>
        <taxon>Teleostei</taxon>
        <taxon>Ostariophysi</taxon>
        <taxon>Cypriniformes</taxon>
        <taxon>Danionidae</taxon>
        <taxon>Danioninae</taxon>
        <taxon>Danionella</taxon>
    </lineage>
</organism>
<feature type="region of interest" description="Disordered" evidence="1">
    <location>
        <begin position="14"/>
        <end position="112"/>
    </location>
</feature>